<sequence length="61" mass="6863">MLERLSWKRLALELFLCCIPALILGAVVGYLPWFFAGGSNRTSHLAFLEFITSFMVAMGRP</sequence>
<evidence type="ECO:0000313" key="3">
    <source>
        <dbReference type="Proteomes" id="UP000345637"/>
    </source>
</evidence>
<organism evidence="2 3">
    <name type="scientific">Raoultella planticola</name>
    <name type="common">Klebsiella planticola</name>
    <dbReference type="NCBI Taxonomy" id="575"/>
    <lineage>
        <taxon>Bacteria</taxon>
        <taxon>Pseudomonadati</taxon>
        <taxon>Pseudomonadota</taxon>
        <taxon>Gammaproteobacteria</taxon>
        <taxon>Enterobacterales</taxon>
        <taxon>Enterobacteriaceae</taxon>
        <taxon>Klebsiella/Raoultella group</taxon>
        <taxon>Raoultella</taxon>
    </lineage>
</organism>
<keyword evidence="2" id="KW-0808">Transferase</keyword>
<dbReference type="EC" id="2.7.13.3" evidence="2"/>
<protein>
    <submittedName>
        <fullName evidence="2">Phosphate regulon sensor protein phoR</fullName>
        <ecNumber evidence="2">2.7.13.3</ecNumber>
    </submittedName>
</protein>
<proteinExistence type="predicted"/>
<evidence type="ECO:0000256" key="1">
    <source>
        <dbReference type="SAM" id="Phobius"/>
    </source>
</evidence>
<dbReference type="EMBL" id="CAADJE010000015">
    <property type="protein sequence ID" value="VFS60001.1"/>
    <property type="molecule type" value="Genomic_DNA"/>
</dbReference>
<keyword evidence="1" id="KW-0472">Membrane</keyword>
<name>A0A485AHY7_RAOPL</name>
<reference evidence="2 3" key="1">
    <citation type="submission" date="2019-03" db="EMBL/GenBank/DDBJ databases">
        <authorList>
            <consortium name="Pathogen Informatics"/>
        </authorList>
    </citation>
    <scope>NUCLEOTIDE SEQUENCE [LARGE SCALE GENOMIC DNA]</scope>
    <source>
        <strain evidence="2 3">NCTC12998</strain>
    </source>
</reference>
<dbReference type="Proteomes" id="UP000345637">
    <property type="component" value="Unassembled WGS sequence"/>
</dbReference>
<accession>A0A485AHY7</accession>
<dbReference type="AlphaFoldDB" id="A0A485AHY7"/>
<keyword evidence="1" id="KW-0812">Transmembrane</keyword>
<keyword evidence="1" id="KW-1133">Transmembrane helix</keyword>
<evidence type="ECO:0000313" key="2">
    <source>
        <dbReference type="EMBL" id="VFS60001.1"/>
    </source>
</evidence>
<dbReference type="GO" id="GO:0004673">
    <property type="term" value="F:protein histidine kinase activity"/>
    <property type="evidence" value="ECO:0007669"/>
    <property type="project" value="UniProtKB-EC"/>
</dbReference>
<gene>
    <name evidence="2" type="primary">phoR_1</name>
    <name evidence="2" type="ORF">NCTC12998_01199</name>
</gene>
<feature type="transmembrane region" description="Helical" evidence="1">
    <location>
        <begin position="12"/>
        <end position="36"/>
    </location>
</feature>